<dbReference type="EMBL" id="CYGX02000081">
    <property type="protein sequence ID" value="SIT47766.1"/>
    <property type="molecule type" value="Genomic_DNA"/>
</dbReference>
<evidence type="ECO:0000313" key="1">
    <source>
        <dbReference type="EMBL" id="SIT47766.1"/>
    </source>
</evidence>
<organism evidence="1 2">
    <name type="scientific">Paraburkholderia ribeironis</name>
    <dbReference type="NCBI Taxonomy" id="1247936"/>
    <lineage>
        <taxon>Bacteria</taxon>
        <taxon>Pseudomonadati</taxon>
        <taxon>Pseudomonadota</taxon>
        <taxon>Betaproteobacteria</taxon>
        <taxon>Burkholderiales</taxon>
        <taxon>Burkholderiaceae</taxon>
        <taxon>Paraburkholderia</taxon>
    </lineage>
</organism>
<sequence length="85" mass="9008">MCLDIPVLGGDGICSIGTPQLADASLDGRRFCAQGGSALSTLQRRPEFGSRYEKQFGVNNEFIPSLFLYEDGSGTGNEGGELDGF</sequence>
<dbReference type="AlphaFoldDB" id="A0A1N7SK23"/>
<evidence type="ECO:0000313" key="2">
    <source>
        <dbReference type="Proteomes" id="UP000187012"/>
    </source>
</evidence>
<protein>
    <submittedName>
        <fullName evidence="1">Uncharacterized protein</fullName>
    </submittedName>
</protein>
<dbReference type="STRING" id="1247936.BN2475_810002"/>
<keyword evidence="2" id="KW-1185">Reference proteome</keyword>
<name>A0A1N7SK23_9BURK</name>
<gene>
    <name evidence="1" type="ORF">BN2475_810002</name>
</gene>
<reference evidence="1 2" key="1">
    <citation type="submission" date="2016-12" db="EMBL/GenBank/DDBJ databases">
        <authorList>
            <person name="Song W.-J."/>
            <person name="Kurnit D.M."/>
        </authorList>
    </citation>
    <scope>NUCLEOTIDE SEQUENCE [LARGE SCALE GENOMIC DNA]</scope>
    <source>
        <strain evidence="1 2">STM7296</strain>
    </source>
</reference>
<dbReference type="Proteomes" id="UP000187012">
    <property type="component" value="Unassembled WGS sequence"/>
</dbReference>
<proteinExistence type="predicted"/>
<accession>A0A1N7SK23</accession>